<dbReference type="AlphaFoldDB" id="A7T013"/>
<dbReference type="InParanoid" id="A7T013"/>
<name>A7T013_NEMVE</name>
<sequence length="372" mass="41052">MSKNVSLRAGFEPVREDPIEFFTPKNYRSGRIRTCAFDFLVLFLNNELVRKVELGGTYQMCVMSSLDGTDAGTTIPVYEVNNIESVPFPGIISSPGDLFPLLPDSIRFIYNVNQCTPWRFVGKIVRRFGAQISKCEEHLSVKLAHLMSLVLLNERSDILHANNPSKTDMGILNLLITGPDLLTLQRLTVFSTSFADRLVVHSAVSELLAQVSRDQAGTGTYSVEALENKRVAVDIPKRLTGTARAQQEVAPALCTVWACAQPSHAVRPTSSHGAWDSIKFSQIEIAQGLEGLGRAFIDRFELALFINEPEGSHDAKRGGITEPALIRAIGEGTNDDDSSLGDEDLRLEGRGELKELRIMKNSVETPLQLRQV</sequence>
<dbReference type="EMBL" id="DS469992">
    <property type="protein sequence ID" value="EDO30707.1"/>
    <property type="molecule type" value="Genomic_DNA"/>
</dbReference>
<keyword evidence="2" id="KW-1185">Reference proteome</keyword>
<dbReference type="Proteomes" id="UP000001593">
    <property type="component" value="Unassembled WGS sequence"/>
</dbReference>
<dbReference type="HOGENOM" id="CLU_744543_0_0_1"/>
<reference evidence="1 2" key="1">
    <citation type="journal article" date="2007" name="Science">
        <title>Sea anemone genome reveals ancestral eumetazoan gene repertoire and genomic organization.</title>
        <authorList>
            <person name="Putnam N.H."/>
            <person name="Srivastava M."/>
            <person name="Hellsten U."/>
            <person name="Dirks B."/>
            <person name="Chapman J."/>
            <person name="Salamov A."/>
            <person name="Terry A."/>
            <person name="Shapiro H."/>
            <person name="Lindquist E."/>
            <person name="Kapitonov V.V."/>
            <person name="Jurka J."/>
            <person name="Genikhovich G."/>
            <person name="Grigoriev I.V."/>
            <person name="Lucas S.M."/>
            <person name="Steele R.E."/>
            <person name="Finnerty J.R."/>
            <person name="Technau U."/>
            <person name="Martindale M.Q."/>
            <person name="Rokhsar D.S."/>
        </authorList>
    </citation>
    <scope>NUCLEOTIDE SEQUENCE [LARGE SCALE GENOMIC DNA]</scope>
    <source>
        <strain evidence="2">CH2 X CH6</strain>
    </source>
</reference>
<evidence type="ECO:0000313" key="1">
    <source>
        <dbReference type="EMBL" id="EDO30707.1"/>
    </source>
</evidence>
<dbReference type="PhylomeDB" id="A7T013"/>
<organism evidence="1 2">
    <name type="scientific">Nematostella vectensis</name>
    <name type="common">Starlet sea anemone</name>
    <dbReference type="NCBI Taxonomy" id="45351"/>
    <lineage>
        <taxon>Eukaryota</taxon>
        <taxon>Metazoa</taxon>
        <taxon>Cnidaria</taxon>
        <taxon>Anthozoa</taxon>
        <taxon>Hexacorallia</taxon>
        <taxon>Actiniaria</taxon>
        <taxon>Edwardsiidae</taxon>
        <taxon>Nematostella</taxon>
    </lineage>
</organism>
<accession>A7T013</accession>
<dbReference type="STRING" id="45351.A7T013"/>
<gene>
    <name evidence="1" type="ORF">NEMVEDRAFT_v1g220210</name>
</gene>
<proteinExistence type="predicted"/>
<evidence type="ECO:0000313" key="2">
    <source>
        <dbReference type="Proteomes" id="UP000001593"/>
    </source>
</evidence>
<protein>
    <submittedName>
        <fullName evidence="1">Uncharacterized protein</fullName>
    </submittedName>
</protein>